<dbReference type="EMBL" id="KN840727">
    <property type="protein sequence ID" value="KIP01879.1"/>
    <property type="molecule type" value="Genomic_DNA"/>
</dbReference>
<keyword evidence="1" id="KW-0472">Membrane</keyword>
<keyword evidence="1" id="KW-1133">Transmembrane helix</keyword>
<feature type="non-terminal residue" evidence="3">
    <location>
        <position position="99"/>
    </location>
</feature>
<dbReference type="HOGENOM" id="CLU_134797_1_0_1"/>
<evidence type="ECO:0000313" key="4">
    <source>
        <dbReference type="Proteomes" id="UP000053257"/>
    </source>
</evidence>
<keyword evidence="4" id="KW-1185">Reference proteome</keyword>
<feature type="domain" description="DUF6535" evidence="2">
    <location>
        <begin position="1"/>
        <end position="93"/>
    </location>
</feature>
<evidence type="ECO:0000313" key="3">
    <source>
        <dbReference type="EMBL" id="KIP01879.1"/>
    </source>
</evidence>
<dbReference type="Proteomes" id="UP000053257">
    <property type="component" value="Unassembled WGS sequence"/>
</dbReference>
<evidence type="ECO:0000259" key="2">
    <source>
        <dbReference type="Pfam" id="PF20153"/>
    </source>
</evidence>
<feature type="transmembrane region" description="Helical" evidence="1">
    <location>
        <begin position="66"/>
        <end position="90"/>
    </location>
</feature>
<accession>A0A0C3NBN8</accession>
<gene>
    <name evidence="3" type="ORF">PHLGIDRAFT_44849</name>
</gene>
<organism evidence="3 4">
    <name type="scientific">Phlebiopsis gigantea (strain 11061_1 CR5-6)</name>
    <name type="common">White-rot fungus</name>
    <name type="synonym">Peniophora gigantea</name>
    <dbReference type="NCBI Taxonomy" id="745531"/>
    <lineage>
        <taxon>Eukaryota</taxon>
        <taxon>Fungi</taxon>
        <taxon>Dikarya</taxon>
        <taxon>Basidiomycota</taxon>
        <taxon>Agaricomycotina</taxon>
        <taxon>Agaricomycetes</taxon>
        <taxon>Polyporales</taxon>
        <taxon>Phanerochaetaceae</taxon>
        <taxon>Phlebiopsis</taxon>
    </lineage>
</organism>
<proteinExistence type="predicted"/>
<name>A0A0C3NBN8_PHLG1</name>
<protein>
    <recommendedName>
        <fullName evidence="2">DUF6535 domain-containing protein</fullName>
    </recommendedName>
</protein>
<dbReference type="Pfam" id="PF20153">
    <property type="entry name" value="DUF6535"/>
    <property type="match status" value="1"/>
</dbReference>
<dbReference type="InterPro" id="IPR045338">
    <property type="entry name" value="DUF6535"/>
</dbReference>
<feature type="non-terminal residue" evidence="3">
    <location>
        <position position="1"/>
    </location>
</feature>
<dbReference type="AlphaFoldDB" id="A0A0C3NBN8"/>
<dbReference type="STRING" id="745531.A0A0C3NBN8"/>
<dbReference type="OrthoDB" id="2973393at2759"/>
<reference evidence="3 4" key="1">
    <citation type="journal article" date="2014" name="PLoS Genet.">
        <title>Analysis of the Phlebiopsis gigantea genome, transcriptome and secretome provides insight into its pioneer colonization strategies of wood.</title>
        <authorList>
            <person name="Hori C."/>
            <person name="Ishida T."/>
            <person name="Igarashi K."/>
            <person name="Samejima M."/>
            <person name="Suzuki H."/>
            <person name="Master E."/>
            <person name="Ferreira P."/>
            <person name="Ruiz-Duenas F.J."/>
            <person name="Held B."/>
            <person name="Canessa P."/>
            <person name="Larrondo L.F."/>
            <person name="Schmoll M."/>
            <person name="Druzhinina I.S."/>
            <person name="Kubicek C.P."/>
            <person name="Gaskell J.A."/>
            <person name="Kersten P."/>
            <person name="St John F."/>
            <person name="Glasner J."/>
            <person name="Sabat G."/>
            <person name="Splinter BonDurant S."/>
            <person name="Syed K."/>
            <person name="Yadav J."/>
            <person name="Mgbeahuruike A.C."/>
            <person name="Kovalchuk A."/>
            <person name="Asiegbu F.O."/>
            <person name="Lackner G."/>
            <person name="Hoffmeister D."/>
            <person name="Rencoret J."/>
            <person name="Gutierrez A."/>
            <person name="Sun H."/>
            <person name="Lindquist E."/>
            <person name="Barry K."/>
            <person name="Riley R."/>
            <person name="Grigoriev I.V."/>
            <person name="Henrissat B."/>
            <person name="Kues U."/>
            <person name="Berka R.M."/>
            <person name="Martinez A.T."/>
            <person name="Covert S.F."/>
            <person name="Blanchette R.A."/>
            <person name="Cullen D."/>
        </authorList>
    </citation>
    <scope>NUCLEOTIDE SEQUENCE [LARGE SCALE GENOMIC DNA]</scope>
    <source>
        <strain evidence="3 4">11061_1 CR5-6</strain>
    </source>
</reference>
<sequence length="99" mass="11315">PATISRWVTVLWSTSLIISLASAMLGILAKQWISEYLAWHERTASPWTNIIVRQARFEAWEQWPTAIIIATIPALLEFAITLFIAAFVIFSWKLDRTLA</sequence>
<evidence type="ECO:0000256" key="1">
    <source>
        <dbReference type="SAM" id="Phobius"/>
    </source>
</evidence>
<keyword evidence="1" id="KW-0812">Transmembrane</keyword>
<feature type="transmembrane region" description="Helical" evidence="1">
    <location>
        <begin position="7"/>
        <end position="29"/>
    </location>
</feature>